<feature type="region of interest" description="Disordered" evidence="1">
    <location>
        <begin position="67"/>
        <end position="87"/>
    </location>
</feature>
<proteinExistence type="predicted"/>
<keyword evidence="3" id="KW-1185">Reference proteome</keyword>
<dbReference type="Proteomes" id="UP000826661">
    <property type="component" value="Chromosome VI"/>
</dbReference>
<protein>
    <submittedName>
        <fullName evidence="2">Uncharacterized protein</fullName>
    </submittedName>
</protein>
<organism evidence="2 3">
    <name type="scientific">Trichoderma simmonsii</name>
    <dbReference type="NCBI Taxonomy" id="1491479"/>
    <lineage>
        <taxon>Eukaryota</taxon>
        <taxon>Fungi</taxon>
        <taxon>Dikarya</taxon>
        <taxon>Ascomycota</taxon>
        <taxon>Pezizomycotina</taxon>
        <taxon>Sordariomycetes</taxon>
        <taxon>Hypocreomycetidae</taxon>
        <taxon>Hypocreales</taxon>
        <taxon>Hypocreaceae</taxon>
        <taxon>Trichoderma</taxon>
    </lineage>
</organism>
<evidence type="ECO:0000256" key="1">
    <source>
        <dbReference type="SAM" id="MobiDB-lite"/>
    </source>
</evidence>
<reference evidence="2 3" key="1">
    <citation type="journal article" date="2021" name="BMC Genomics">
        <title>Telomere-to-telomere genome assembly of asparaginase-producing Trichoderma simmonsii.</title>
        <authorList>
            <person name="Chung D."/>
            <person name="Kwon Y.M."/>
            <person name="Yang Y."/>
        </authorList>
    </citation>
    <scope>NUCLEOTIDE SEQUENCE [LARGE SCALE GENOMIC DNA]</scope>
    <source>
        <strain evidence="2 3">GH-Sj1</strain>
    </source>
</reference>
<name>A0A8G0LRI2_9HYPO</name>
<sequence length="87" mass="9597">MQLYQVGRVDISENFHRKPAVEDCESASGDEPSSRSPLQAMAEHEHVVLRLELLKIGSGFENVQSGGCSKPYSHVQARGLKDTDVQD</sequence>
<dbReference type="EMBL" id="CP075869">
    <property type="protein sequence ID" value="QYT04396.1"/>
    <property type="molecule type" value="Genomic_DNA"/>
</dbReference>
<evidence type="ECO:0000313" key="2">
    <source>
        <dbReference type="EMBL" id="QYT04396.1"/>
    </source>
</evidence>
<evidence type="ECO:0000313" key="3">
    <source>
        <dbReference type="Proteomes" id="UP000826661"/>
    </source>
</evidence>
<feature type="region of interest" description="Disordered" evidence="1">
    <location>
        <begin position="20"/>
        <end position="41"/>
    </location>
</feature>
<gene>
    <name evidence="2" type="ORF">H0G86_011303</name>
</gene>
<accession>A0A8G0LRI2</accession>
<dbReference type="AlphaFoldDB" id="A0A8G0LRI2"/>